<evidence type="ECO:0000313" key="3">
    <source>
        <dbReference type="Proteomes" id="UP001299970"/>
    </source>
</evidence>
<keyword evidence="1" id="KW-0812">Transmembrane</keyword>
<evidence type="ECO:0000256" key="1">
    <source>
        <dbReference type="SAM" id="Phobius"/>
    </source>
</evidence>
<gene>
    <name evidence="2" type="ORF">MMF94_13065</name>
</gene>
<accession>A0ABS9TDY7</accession>
<feature type="transmembrane region" description="Helical" evidence="1">
    <location>
        <begin position="20"/>
        <end position="45"/>
    </location>
</feature>
<evidence type="ECO:0000313" key="2">
    <source>
        <dbReference type="EMBL" id="MCH6166613.1"/>
    </source>
</evidence>
<name>A0ABS9TDY7_9PSEU</name>
<comment type="caution">
    <text evidence="2">The sequence shown here is derived from an EMBL/GenBank/DDBJ whole genome shotgun (WGS) entry which is preliminary data.</text>
</comment>
<keyword evidence="1" id="KW-0472">Membrane</keyword>
<protein>
    <submittedName>
        <fullName evidence="2">Uncharacterized protein</fullName>
    </submittedName>
</protein>
<sequence length="90" mass="9602">MLRLGGAVIAMELAALGVAYVGFGWLVLLVGVPVVLGTVLVLAFVGMSEKPRQMLHEHRAQRWDPRQAVAGGLMSGFFTPVPSGEDRSGR</sequence>
<dbReference type="EMBL" id="JAKXMK010000010">
    <property type="protein sequence ID" value="MCH6166613.1"/>
    <property type="molecule type" value="Genomic_DNA"/>
</dbReference>
<reference evidence="2 3" key="1">
    <citation type="submission" date="2022-03" db="EMBL/GenBank/DDBJ databases">
        <title>Pseudonocardia alaer sp. nov., a novel actinomycete isolated from reed forest soil.</title>
        <authorList>
            <person name="Wang L."/>
        </authorList>
    </citation>
    <scope>NUCLEOTIDE SEQUENCE [LARGE SCALE GENOMIC DNA]</scope>
    <source>
        <strain evidence="2 3">Y-16303</strain>
    </source>
</reference>
<keyword evidence="3" id="KW-1185">Reference proteome</keyword>
<proteinExistence type="predicted"/>
<organism evidence="2 3">
    <name type="scientific">Pseudonocardia alaniniphila</name>
    <dbReference type="NCBI Taxonomy" id="75291"/>
    <lineage>
        <taxon>Bacteria</taxon>
        <taxon>Bacillati</taxon>
        <taxon>Actinomycetota</taxon>
        <taxon>Actinomycetes</taxon>
        <taxon>Pseudonocardiales</taxon>
        <taxon>Pseudonocardiaceae</taxon>
        <taxon>Pseudonocardia</taxon>
    </lineage>
</organism>
<keyword evidence="1" id="KW-1133">Transmembrane helix</keyword>
<dbReference type="Proteomes" id="UP001299970">
    <property type="component" value="Unassembled WGS sequence"/>
</dbReference>
<dbReference type="RefSeq" id="WP_241036637.1">
    <property type="nucleotide sequence ID" value="NZ_BAAAJF010000039.1"/>
</dbReference>